<dbReference type="GO" id="GO:0006189">
    <property type="term" value="P:'de novo' IMP biosynthetic process"/>
    <property type="evidence" value="ECO:0007669"/>
    <property type="project" value="UniProtKB-UniPathway"/>
</dbReference>
<dbReference type="NCBIfam" id="TIGR01134">
    <property type="entry name" value="purF"/>
    <property type="match status" value="1"/>
</dbReference>
<keyword evidence="6" id="KW-0658">Purine biosynthesis</keyword>
<dbReference type="PIRSF" id="PIRSF000485">
    <property type="entry name" value="Amd_phspho_trans"/>
    <property type="match status" value="1"/>
</dbReference>
<dbReference type="InterPro" id="IPR017932">
    <property type="entry name" value="GATase_2_dom"/>
</dbReference>
<dbReference type="Gene3D" id="3.40.50.2020">
    <property type="match status" value="1"/>
</dbReference>
<dbReference type="AlphaFoldDB" id="A0A381SDE7"/>
<evidence type="ECO:0000313" key="9">
    <source>
        <dbReference type="EMBL" id="SVA01341.1"/>
    </source>
</evidence>
<dbReference type="Pfam" id="PF13522">
    <property type="entry name" value="GATase_6"/>
    <property type="match status" value="1"/>
</dbReference>
<dbReference type="CDD" id="cd06223">
    <property type="entry name" value="PRTases_typeI"/>
    <property type="match status" value="1"/>
</dbReference>
<evidence type="ECO:0000259" key="8">
    <source>
        <dbReference type="PROSITE" id="PS51278"/>
    </source>
</evidence>
<dbReference type="PANTHER" id="PTHR11907">
    <property type="entry name" value="AMIDOPHOSPHORIBOSYLTRANSFERASE"/>
    <property type="match status" value="1"/>
</dbReference>
<dbReference type="PROSITE" id="PS51278">
    <property type="entry name" value="GATASE_TYPE_2"/>
    <property type="match status" value="1"/>
</dbReference>
<sequence length="486" mass="52684">VATSLYDALLVLQHRGQDAAGIVTSDSDNICHRRANGLVRDVFRGRHMGKLLGSMGIGHVRYPTAGSNSAAEAQPFYTNTPFGVSIAHNGNLNNTADIISGLLEYDHRRINTSSDSEALLNLFAAEIQRSVNGRQGGMGALSEDDVFRAVERTHIRAEGSYSVVCLVTGWGLVAFRDPNGIRPLFIGKNDADGFPAVLVASESVACKALGFEPERDVAPGEAVIVRIDGSFHSKVCHPNPVHTPCVFEQVYFARPDSTIDGISVHAARLRMGEALSRSIRKSMPDHGIEAVIPVPDSGRIAALGLASELDVPYREGFVKNRYIGRTFIMPGQRLRKDSVRKKLNTIDEEFQGKTVLIVDDSIVRGNTSRRIVQMAREAGATKVLFASSSPPIVHPNVYGIDMPARGEYVAYGKEVDEICEVIGADWLIYQDLEDLVEACLGGGDTRLANFDCSCFDGVYVTGGITEDYLLMIEEARGDSARGKASV</sequence>
<dbReference type="SUPFAM" id="SSF53271">
    <property type="entry name" value="PRTase-like"/>
    <property type="match status" value="1"/>
</dbReference>
<dbReference type="InterPro" id="IPR005854">
    <property type="entry name" value="PurF"/>
</dbReference>
<evidence type="ECO:0000256" key="3">
    <source>
        <dbReference type="ARBA" id="ARBA00011941"/>
    </source>
</evidence>
<dbReference type="InterPro" id="IPR029057">
    <property type="entry name" value="PRTase-like"/>
</dbReference>
<evidence type="ECO:0000256" key="5">
    <source>
        <dbReference type="ARBA" id="ARBA00022679"/>
    </source>
</evidence>
<reference evidence="9" key="1">
    <citation type="submission" date="2018-05" db="EMBL/GenBank/DDBJ databases">
        <authorList>
            <person name="Lanie J.A."/>
            <person name="Ng W.-L."/>
            <person name="Kazmierczak K.M."/>
            <person name="Andrzejewski T.M."/>
            <person name="Davidsen T.M."/>
            <person name="Wayne K.J."/>
            <person name="Tettelin H."/>
            <person name="Glass J.I."/>
            <person name="Rusch D."/>
            <person name="Podicherti R."/>
            <person name="Tsui H.-C.T."/>
            <person name="Winkler M.E."/>
        </authorList>
    </citation>
    <scope>NUCLEOTIDE SEQUENCE</scope>
</reference>
<organism evidence="9">
    <name type="scientific">marine metagenome</name>
    <dbReference type="NCBI Taxonomy" id="408172"/>
    <lineage>
        <taxon>unclassified sequences</taxon>
        <taxon>metagenomes</taxon>
        <taxon>ecological metagenomes</taxon>
    </lineage>
</organism>
<evidence type="ECO:0000256" key="6">
    <source>
        <dbReference type="ARBA" id="ARBA00022755"/>
    </source>
</evidence>
<dbReference type="GO" id="GO:0004044">
    <property type="term" value="F:amidophosphoribosyltransferase activity"/>
    <property type="evidence" value="ECO:0007669"/>
    <property type="project" value="UniProtKB-EC"/>
</dbReference>
<name>A0A381SDE7_9ZZZZ</name>
<dbReference type="UniPathway" id="UPA00074">
    <property type="reaction ID" value="UER00124"/>
</dbReference>
<dbReference type="EC" id="2.4.2.14" evidence="3"/>
<evidence type="ECO:0000256" key="7">
    <source>
        <dbReference type="ARBA" id="ARBA00022962"/>
    </source>
</evidence>
<keyword evidence="4" id="KW-0328">Glycosyltransferase</keyword>
<dbReference type="SUPFAM" id="SSF56235">
    <property type="entry name" value="N-terminal nucleophile aminohydrolases (Ntn hydrolases)"/>
    <property type="match status" value="1"/>
</dbReference>
<dbReference type="Gene3D" id="3.60.20.10">
    <property type="entry name" value="Glutamine Phosphoribosylpyrophosphate, subunit 1, domain 1"/>
    <property type="match status" value="1"/>
</dbReference>
<keyword evidence="5" id="KW-0808">Transferase</keyword>
<evidence type="ECO:0000256" key="4">
    <source>
        <dbReference type="ARBA" id="ARBA00022676"/>
    </source>
</evidence>
<keyword evidence="7" id="KW-0315">Glutamine amidotransferase</keyword>
<dbReference type="Pfam" id="PF00156">
    <property type="entry name" value="Pribosyltran"/>
    <property type="match status" value="1"/>
</dbReference>
<dbReference type="HAMAP" id="MF_01931">
    <property type="entry name" value="PurF"/>
    <property type="match status" value="1"/>
</dbReference>
<feature type="non-terminal residue" evidence="9">
    <location>
        <position position="1"/>
    </location>
</feature>
<comment type="similarity">
    <text evidence="2">In the C-terminal section; belongs to the purine/pyrimidine phosphoribosyltransferase family.</text>
</comment>
<dbReference type="InterPro" id="IPR029055">
    <property type="entry name" value="Ntn_hydrolases_N"/>
</dbReference>
<dbReference type="InterPro" id="IPR000836">
    <property type="entry name" value="PRTase_dom"/>
</dbReference>
<dbReference type="GO" id="GO:0009113">
    <property type="term" value="P:purine nucleobase biosynthetic process"/>
    <property type="evidence" value="ECO:0007669"/>
    <property type="project" value="InterPro"/>
</dbReference>
<gene>
    <name evidence="9" type="ORF">METZ01_LOCUS54195</name>
</gene>
<dbReference type="EMBL" id="UINC01002894">
    <property type="protein sequence ID" value="SVA01341.1"/>
    <property type="molecule type" value="Genomic_DNA"/>
</dbReference>
<accession>A0A381SDE7</accession>
<feature type="domain" description="Glutamine amidotransferase type-2" evidence="8">
    <location>
        <begin position="1"/>
        <end position="228"/>
    </location>
</feature>
<protein>
    <recommendedName>
        <fullName evidence="3">amidophosphoribosyltransferase</fullName>
        <ecNumber evidence="3">2.4.2.14</ecNumber>
    </recommendedName>
</protein>
<evidence type="ECO:0000256" key="2">
    <source>
        <dbReference type="ARBA" id="ARBA00010138"/>
    </source>
</evidence>
<proteinExistence type="inferred from homology"/>
<evidence type="ECO:0000256" key="1">
    <source>
        <dbReference type="ARBA" id="ARBA00005209"/>
    </source>
</evidence>
<comment type="pathway">
    <text evidence="1">Purine metabolism; IMP biosynthesis via de novo pathway; N(1)-(5-phospho-D-ribosyl)glycinamide from 5-phospho-alpha-D-ribose 1-diphosphate: step 1/2.</text>
</comment>